<gene>
    <name evidence="9" type="ORF">J4557_28170</name>
</gene>
<dbReference type="PROSITE" id="PS00108">
    <property type="entry name" value="PROTEIN_KINASE_ST"/>
    <property type="match status" value="1"/>
</dbReference>
<keyword evidence="10" id="KW-1185">Reference proteome</keyword>
<dbReference type="InterPro" id="IPR000719">
    <property type="entry name" value="Prot_kinase_dom"/>
</dbReference>
<keyword evidence="1" id="KW-0808">Transferase</keyword>
<reference evidence="9 10" key="1">
    <citation type="submission" date="2021-03" db="EMBL/GenBank/DDBJ databases">
        <authorList>
            <person name="Kanchanasin P."/>
            <person name="Saeng-In P."/>
            <person name="Phongsopitanun W."/>
            <person name="Yuki M."/>
            <person name="Kudo T."/>
            <person name="Ohkuma M."/>
            <person name="Tanasupawat S."/>
        </authorList>
    </citation>
    <scope>NUCLEOTIDE SEQUENCE [LARGE SCALE GENOMIC DNA]</scope>
    <source>
        <strain evidence="9 10">L46</strain>
    </source>
</reference>
<comment type="caution">
    <text evidence="9">The sequence shown here is derived from an EMBL/GenBank/DDBJ whole genome shotgun (WGS) entry which is preliminary data.</text>
</comment>
<evidence type="ECO:0000256" key="2">
    <source>
        <dbReference type="ARBA" id="ARBA00022741"/>
    </source>
</evidence>
<sequence length="463" mass="49451">MEPLKPDDPRSIGTYQLKARLGAGGMGQVYYAHSRGGRPVAVKLVRADLAADPGFRRRFAAEVEATRRVGGFFTAHVVDADPDADPPWVVTAYIAGPSLRATVEENGPLPVTAVLTLGAGLAEGLTAVHEENLVHRDLKPDNILLADDGPRIIDFGIARALEGTTLTAKGAIIGTPAFMSPEQALGHAVEAPSDIFSLGSVLAFAATGHPPFGTGPHAAILYRIIHEEPDLARVPAPLLPLIRQCLAKDPARRPTLGTLLDLLETTTRSSDSGRAAPPEDTAPLHPRAESEAASTRNTSGTPTARIQPAVSFQPPPTNYPKEATIGAAATIVPPLITWYSWGPAAGLFTFPITGFFCLLVFVALIWSPRTELVINSDGIETVLHRRGRDDTVESYPWDSIQRLTAKNPPDRTGFFLTIWSGGGAGKPQEAKVLCRLDGPGMPRDEIYEAIASHNPSVVDPKDW</sequence>
<feature type="compositionally biased region" description="Polar residues" evidence="6">
    <location>
        <begin position="292"/>
        <end position="304"/>
    </location>
</feature>
<dbReference type="InterPro" id="IPR008271">
    <property type="entry name" value="Ser/Thr_kinase_AS"/>
</dbReference>
<dbReference type="Pfam" id="PF00069">
    <property type="entry name" value="Pkinase"/>
    <property type="match status" value="1"/>
</dbReference>
<evidence type="ECO:0000256" key="1">
    <source>
        <dbReference type="ARBA" id="ARBA00022679"/>
    </source>
</evidence>
<organism evidence="9 10">
    <name type="scientific">Actinomadura nitritigenes</name>
    <dbReference type="NCBI Taxonomy" id="134602"/>
    <lineage>
        <taxon>Bacteria</taxon>
        <taxon>Bacillati</taxon>
        <taxon>Actinomycetota</taxon>
        <taxon>Actinomycetes</taxon>
        <taxon>Streptosporangiales</taxon>
        <taxon>Thermomonosporaceae</taxon>
        <taxon>Actinomadura</taxon>
    </lineage>
</organism>
<protein>
    <submittedName>
        <fullName evidence="9">Serine/threonine protein kinase</fullName>
    </submittedName>
</protein>
<evidence type="ECO:0000256" key="4">
    <source>
        <dbReference type="ARBA" id="ARBA00022840"/>
    </source>
</evidence>
<dbReference type="Proteomes" id="UP000666915">
    <property type="component" value="Unassembled WGS sequence"/>
</dbReference>
<dbReference type="Gene3D" id="1.10.510.10">
    <property type="entry name" value="Transferase(Phosphotransferase) domain 1"/>
    <property type="match status" value="1"/>
</dbReference>
<dbReference type="InterPro" id="IPR011009">
    <property type="entry name" value="Kinase-like_dom_sf"/>
</dbReference>
<dbReference type="RefSeq" id="WP_208269772.1">
    <property type="nucleotide sequence ID" value="NZ_BAAAGM010000070.1"/>
</dbReference>
<keyword evidence="3 9" id="KW-0418">Kinase</keyword>
<feature type="domain" description="Protein kinase" evidence="8">
    <location>
        <begin position="15"/>
        <end position="267"/>
    </location>
</feature>
<dbReference type="Gene3D" id="3.30.200.20">
    <property type="entry name" value="Phosphorylase Kinase, domain 1"/>
    <property type="match status" value="1"/>
</dbReference>
<keyword evidence="7" id="KW-1133">Transmembrane helix</keyword>
<evidence type="ECO:0000256" key="6">
    <source>
        <dbReference type="SAM" id="MobiDB-lite"/>
    </source>
</evidence>
<dbReference type="InterPro" id="IPR017441">
    <property type="entry name" value="Protein_kinase_ATP_BS"/>
</dbReference>
<dbReference type="PROSITE" id="PS50011">
    <property type="entry name" value="PROTEIN_KINASE_DOM"/>
    <property type="match status" value="1"/>
</dbReference>
<evidence type="ECO:0000313" key="10">
    <source>
        <dbReference type="Proteomes" id="UP000666915"/>
    </source>
</evidence>
<evidence type="ECO:0000256" key="7">
    <source>
        <dbReference type="SAM" id="Phobius"/>
    </source>
</evidence>
<keyword evidence="7" id="KW-0812">Transmembrane</keyword>
<name>A0ABS3R572_9ACTN</name>
<accession>A0ABS3R572</accession>
<dbReference type="SUPFAM" id="SSF56112">
    <property type="entry name" value="Protein kinase-like (PK-like)"/>
    <property type="match status" value="1"/>
</dbReference>
<evidence type="ECO:0000256" key="3">
    <source>
        <dbReference type="ARBA" id="ARBA00022777"/>
    </source>
</evidence>
<dbReference type="EMBL" id="JAGEOK010000019">
    <property type="protein sequence ID" value="MBO2441405.1"/>
    <property type="molecule type" value="Genomic_DNA"/>
</dbReference>
<dbReference type="PROSITE" id="PS00107">
    <property type="entry name" value="PROTEIN_KINASE_ATP"/>
    <property type="match status" value="1"/>
</dbReference>
<keyword evidence="2 5" id="KW-0547">Nucleotide-binding</keyword>
<dbReference type="PANTHER" id="PTHR43289:SF34">
    <property type="entry name" value="SERINE_THREONINE-PROTEIN KINASE YBDM-RELATED"/>
    <property type="match status" value="1"/>
</dbReference>
<feature type="binding site" evidence="5">
    <location>
        <position position="43"/>
    </location>
    <ligand>
        <name>ATP</name>
        <dbReference type="ChEBI" id="CHEBI:30616"/>
    </ligand>
</feature>
<dbReference type="CDD" id="cd14014">
    <property type="entry name" value="STKc_PknB_like"/>
    <property type="match status" value="1"/>
</dbReference>
<keyword evidence="9" id="KW-0723">Serine/threonine-protein kinase</keyword>
<keyword evidence="4 5" id="KW-0067">ATP-binding</keyword>
<evidence type="ECO:0000256" key="5">
    <source>
        <dbReference type="PROSITE-ProRule" id="PRU10141"/>
    </source>
</evidence>
<feature type="region of interest" description="Disordered" evidence="6">
    <location>
        <begin position="267"/>
        <end position="317"/>
    </location>
</feature>
<dbReference type="PANTHER" id="PTHR43289">
    <property type="entry name" value="MITOGEN-ACTIVATED PROTEIN KINASE KINASE KINASE 20-RELATED"/>
    <property type="match status" value="1"/>
</dbReference>
<dbReference type="GO" id="GO:0004674">
    <property type="term" value="F:protein serine/threonine kinase activity"/>
    <property type="evidence" value="ECO:0007669"/>
    <property type="project" value="UniProtKB-KW"/>
</dbReference>
<dbReference type="SMART" id="SM00220">
    <property type="entry name" value="S_TKc"/>
    <property type="match status" value="1"/>
</dbReference>
<evidence type="ECO:0000313" key="9">
    <source>
        <dbReference type="EMBL" id="MBO2441405.1"/>
    </source>
</evidence>
<proteinExistence type="predicted"/>
<feature type="transmembrane region" description="Helical" evidence="7">
    <location>
        <begin position="347"/>
        <end position="366"/>
    </location>
</feature>
<keyword evidence="7" id="KW-0472">Membrane</keyword>
<evidence type="ECO:0000259" key="8">
    <source>
        <dbReference type="PROSITE" id="PS50011"/>
    </source>
</evidence>